<evidence type="ECO:0000256" key="1">
    <source>
        <dbReference type="SAM" id="MobiDB-lite"/>
    </source>
</evidence>
<dbReference type="AlphaFoldDB" id="A0A4C1UCN9"/>
<organism evidence="2 3">
    <name type="scientific">Eumeta variegata</name>
    <name type="common">Bagworm moth</name>
    <name type="synonym">Eumeta japonica</name>
    <dbReference type="NCBI Taxonomy" id="151549"/>
    <lineage>
        <taxon>Eukaryota</taxon>
        <taxon>Metazoa</taxon>
        <taxon>Ecdysozoa</taxon>
        <taxon>Arthropoda</taxon>
        <taxon>Hexapoda</taxon>
        <taxon>Insecta</taxon>
        <taxon>Pterygota</taxon>
        <taxon>Neoptera</taxon>
        <taxon>Endopterygota</taxon>
        <taxon>Lepidoptera</taxon>
        <taxon>Glossata</taxon>
        <taxon>Ditrysia</taxon>
        <taxon>Tineoidea</taxon>
        <taxon>Psychidae</taxon>
        <taxon>Oiketicinae</taxon>
        <taxon>Eumeta</taxon>
    </lineage>
</organism>
<reference evidence="2 3" key="1">
    <citation type="journal article" date="2019" name="Commun. Biol.">
        <title>The bagworm genome reveals a unique fibroin gene that provides high tensile strength.</title>
        <authorList>
            <person name="Kono N."/>
            <person name="Nakamura H."/>
            <person name="Ohtoshi R."/>
            <person name="Tomita M."/>
            <person name="Numata K."/>
            <person name="Arakawa K."/>
        </authorList>
    </citation>
    <scope>NUCLEOTIDE SEQUENCE [LARGE SCALE GENOMIC DNA]</scope>
</reference>
<feature type="region of interest" description="Disordered" evidence="1">
    <location>
        <begin position="54"/>
        <end position="87"/>
    </location>
</feature>
<gene>
    <name evidence="2" type="ORF">EVAR_86264_1</name>
</gene>
<evidence type="ECO:0000313" key="3">
    <source>
        <dbReference type="Proteomes" id="UP000299102"/>
    </source>
</evidence>
<feature type="compositionally biased region" description="Basic and acidic residues" evidence="1">
    <location>
        <begin position="60"/>
        <end position="87"/>
    </location>
</feature>
<sequence length="133" mass="15401">MCPKFRLRGHEINVFGLKSADHAVNYSDAGSRFCSRRQFWFTIGSRHRLIGSCEVPPPHSSRDLEITRSRERDRDLKSKTVPEPEGTRIKSRNEIKIDSYTDCLRLNDQQPVITVGAILAIKFPRFWHLLALH</sequence>
<protein>
    <submittedName>
        <fullName evidence="2">Uncharacterized protein</fullName>
    </submittedName>
</protein>
<dbReference type="EMBL" id="BGZK01000154">
    <property type="protein sequence ID" value="GBP23887.1"/>
    <property type="molecule type" value="Genomic_DNA"/>
</dbReference>
<comment type="caution">
    <text evidence="2">The sequence shown here is derived from an EMBL/GenBank/DDBJ whole genome shotgun (WGS) entry which is preliminary data.</text>
</comment>
<name>A0A4C1UCN9_EUMVA</name>
<keyword evidence="3" id="KW-1185">Reference proteome</keyword>
<accession>A0A4C1UCN9</accession>
<dbReference type="Proteomes" id="UP000299102">
    <property type="component" value="Unassembled WGS sequence"/>
</dbReference>
<evidence type="ECO:0000313" key="2">
    <source>
        <dbReference type="EMBL" id="GBP23887.1"/>
    </source>
</evidence>
<proteinExistence type="predicted"/>